<name>A0A544W0K0_9MYCO</name>
<comment type="caution">
    <text evidence="5">The sequence shown here is derived from an EMBL/GenBank/DDBJ whole genome shotgun (WGS) entry which is preliminary data.</text>
</comment>
<dbReference type="GO" id="GO:1901137">
    <property type="term" value="P:carbohydrate derivative biosynthetic process"/>
    <property type="evidence" value="ECO:0007669"/>
    <property type="project" value="UniProtKB-ARBA"/>
</dbReference>
<feature type="compositionally biased region" description="Low complexity" evidence="3">
    <location>
        <begin position="373"/>
        <end position="386"/>
    </location>
</feature>
<dbReference type="Proteomes" id="UP000315759">
    <property type="component" value="Unassembled WGS sequence"/>
</dbReference>
<dbReference type="Pfam" id="PF13692">
    <property type="entry name" value="Glyco_trans_1_4"/>
    <property type="match status" value="1"/>
</dbReference>
<dbReference type="Gene3D" id="3.40.50.2000">
    <property type="entry name" value="Glycogen Phosphorylase B"/>
    <property type="match status" value="2"/>
</dbReference>
<feature type="compositionally biased region" description="Basic and acidic residues" evidence="3">
    <location>
        <begin position="399"/>
        <end position="409"/>
    </location>
</feature>
<dbReference type="GO" id="GO:0016758">
    <property type="term" value="F:hexosyltransferase activity"/>
    <property type="evidence" value="ECO:0007669"/>
    <property type="project" value="TreeGrafter"/>
</dbReference>
<organism evidence="5 6">
    <name type="scientific">Mycolicibacterium hodleri</name>
    <dbReference type="NCBI Taxonomy" id="49897"/>
    <lineage>
        <taxon>Bacteria</taxon>
        <taxon>Bacillati</taxon>
        <taxon>Actinomycetota</taxon>
        <taxon>Actinomycetes</taxon>
        <taxon>Mycobacteriales</taxon>
        <taxon>Mycobacteriaceae</taxon>
        <taxon>Mycolicibacterium</taxon>
    </lineage>
</organism>
<dbReference type="Pfam" id="PF13439">
    <property type="entry name" value="Glyco_transf_4"/>
    <property type="match status" value="1"/>
</dbReference>
<evidence type="ECO:0000313" key="5">
    <source>
        <dbReference type="EMBL" id="TQR85743.1"/>
    </source>
</evidence>
<keyword evidence="6" id="KW-1185">Reference proteome</keyword>
<dbReference type="PANTHER" id="PTHR45947">
    <property type="entry name" value="SULFOQUINOVOSYL TRANSFERASE SQD2"/>
    <property type="match status" value="1"/>
</dbReference>
<dbReference type="PANTHER" id="PTHR45947:SF3">
    <property type="entry name" value="SULFOQUINOVOSYL TRANSFERASE SQD2"/>
    <property type="match status" value="1"/>
</dbReference>
<evidence type="ECO:0000259" key="4">
    <source>
        <dbReference type="Pfam" id="PF13439"/>
    </source>
</evidence>
<feature type="region of interest" description="Disordered" evidence="3">
    <location>
        <begin position="373"/>
        <end position="409"/>
    </location>
</feature>
<dbReference type="InterPro" id="IPR028098">
    <property type="entry name" value="Glyco_trans_4-like_N"/>
</dbReference>
<dbReference type="SUPFAM" id="SSF53756">
    <property type="entry name" value="UDP-Glycosyltransferase/glycogen phosphorylase"/>
    <property type="match status" value="1"/>
</dbReference>
<dbReference type="CDD" id="cd03801">
    <property type="entry name" value="GT4_PimA-like"/>
    <property type="match status" value="1"/>
</dbReference>
<dbReference type="AlphaFoldDB" id="A0A544W0K0"/>
<sequence>MRIGMVCPYSFDVPGGVQAHVLQLAEVMRGYGHHVSVLAPSSPGATLPDYVVSGGKAIPIPYNGSVARLRFGPATHRMVKRWLVDGDFDVLHIHEPNAPSLSMLALMIAEGPIVATFHTSTTKSLTLSVFQGILRPWHEKIVGRIAVSDLARRWQMEALGSDAVEIPNGVDVDSFVSAPVLDGYPRPGRSVLFLGRFDEPRKGMAVLLAALPAMVEAFPDLEVLVVGRGDEEELAEEAGDLAGHLRFLGLVDDAGKASAMRSADVYCAPNTGGESFGIVLVEAMAAGTAVVASDLDAFRRVLDDGAAGRLVPVEDPEALAAALVDVLGDDAARRQYVEAGSRAVRRYDWSVVAQEILRVYETVAGAGVKVRVEGTTGNGESTGSRKPPGRRAARASAKAAEREAAKDTA</sequence>
<feature type="domain" description="Glycosyltransferase subfamily 4-like N-terminal" evidence="4">
    <location>
        <begin position="14"/>
        <end position="173"/>
    </location>
</feature>
<reference evidence="5 6" key="1">
    <citation type="submission" date="2018-10" db="EMBL/GenBank/DDBJ databases">
        <title>Draft genome of Mycobacterium hodleri strain B.</title>
        <authorList>
            <person name="Amande T.J."/>
            <person name="Mcgenity T.J."/>
        </authorList>
    </citation>
    <scope>NUCLEOTIDE SEQUENCE [LARGE SCALE GENOMIC DNA]</scope>
    <source>
        <strain evidence="5 6">B</strain>
    </source>
</reference>
<keyword evidence="1" id="KW-0328">Glycosyltransferase</keyword>
<dbReference type="GO" id="GO:1903509">
    <property type="term" value="P:liposaccharide metabolic process"/>
    <property type="evidence" value="ECO:0007669"/>
    <property type="project" value="UniProtKB-ARBA"/>
</dbReference>
<protein>
    <submittedName>
        <fullName evidence="5">Glycosyltransferase family 4 protein</fullName>
    </submittedName>
</protein>
<evidence type="ECO:0000256" key="2">
    <source>
        <dbReference type="ARBA" id="ARBA00022679"/>
    </source>
</evidence>
<dbReference type="GO" id="GO:0008610">
    <property type="term" value="P:lipid biosynthetic process"/>
    <property type="evidence" value="ECO:0007669"/>
    <property type="project" value="UniProtKB-ARBA"/>
</dbReference>
<evidence type="ECO:0000256" key="1">
    <source>
        <dbReference type="ARBA" id="ARBA00022676"/>
    </source>
</evidence>
<keyword evidence="2 5" id="KW-0808">Transferase</keyword>
<evidence type="ECO:0000256" key="3">
    <source>
        <dbReference type="SAM" id="MobiDB-lite"/>
    </source>
</evidence>
<evidence type="ECO:0000313" key="6">
    <source>
        <dbReference type="Proteomes" id="UP000315759"/>
    </source>
</evidence>
<dbReference type="RefSeq" id="WP_142552950.1">
    <property type="nucleotide sequence ID" value="NZ_VIFX01000018.1"/>
</dbReference>
<dbReference type="InterPro" id="IPR050194">
    <property type="entry name" value="Glycosyltransferase_grp1"/>
</dbReference>
<dbReference type="EMBL" id="VIFX01000018">
    <property type="protein sequence ID" value="TQR85743.1"/>
    <property type="molecule type" value="Genomic_DNA"/>
</dbReference>
<gene>
    <name evidence="5" type="ORF">D8S82_15560</name>
</gene>
<accession>A0A544W0K0</accession>
<proteinExistence type="predicted"/>